<keyword evidence="2" id="KW-1185">Reference proteome</keyword>
<reference evidence="1 2" key="1">
    <citation type="submission" date="2021-03" db="EMBL/GenBank/DDBJ databases">
        <title>Genomic Encyclopedia of Type Strains, Phase IV (KMG-IV): sequencing the most valuable type-strain genomes for metagenomic binning, comparative biology and taxonomic classification.</title>
        <authorList>
            <person name="Goeker M."/>
        </authorList>
    </citation>
    <scope>NUCLEOTIDE SEQUENCE [LARGE SCALE GENOMIC DNA]</scope>
    <source>
        <strain evidence="1 2">DSM 28650</strain>
    </source>
</reference>
<dbReference type="EMBL" id="JAGGLL010000014">
    <property type="protein sequence ID" value="MBP2022260.1"/>
    <property type="molecule type" value="Genomic_DNA"/>
</dbReference>
<organism evidence="1 2">
    <name type="scientific">Clostridium punense</name>
    <dbReference type="NCBI Taxonomy" id="1054297"/>
    <lineage>
        <taxon>Bacteria</taxon>
        <taxon>Bacillati</taxon>
        <taxon>Bacillota</taxon>
        <taxon>Clostridia</taxon>
        <taxon>Eubacteriales</taxon>
        <taxon>Clostridiaceae</taxon>
        <taxon>Clostridium</taxon>
    </lineage>
</organism>
<gene>
    <name evidence="1" type="ORF">J2Z44_002061</name>
</gene>
<accession>A0ABS4K4S4</accession>
<evidence type="ECO:0000313" key="2">
    <source>
        <dbReference type="Proteomes" id="UP001519308"/>
    </source>
</evidence>
<dbReference type="Proteomes" id="UP001519308">
    <property type="component" value="Unassembled WGS sequence"/>
</dbReference>
<proteinExistence type="predicted"/>
<evidence type="ECO:0000313" key="1">
    <source>
        <dbReference type="EMBL" id="MBP2022260.1"/>
    </source>
</evidence>
<name>A0ABS4K4S4_9CLOT</name>
<protein>
    <submittedName>
        <fullName evidence="1">Uncharacterized protein</fullName>
    </submittedName>
</protein>
<comment type="caution">
    <text evidence="1">The sequence shown here is derived from an EMBL/GenBank/DDBJ whole genome shotgun (WGS) entry which is preliminary data.</text>
</comment>
<sequence length="31" mass="3456">MDGGPPMRESKRFLKLNIGGGTLLYFKTIKS</sequence>